<evidence type="ECO:0008006" key="3">
    <source>
        <dbReference type="Google" id="ProtNLM"/>
    </source>
</evidence>
<name>A0A8J3KUZ1_9ACTN</name>
<dbReference type="EMBL" id="BONI01000016">
    <property type="protein sequence ID" value="GIG05699.1"/>
    <property type="molecule type" value="Genomic_DNA"/>
</dbReference>
<accession>A0A8J3KUZ1</accession>
<dbReference type="Gene3D" id="3.40.50.300">
    <property type="entry name" value="P-loop containing nucleotide triphosphate hydrolases"/>
    <property type="match status" value="1"/>
</dbReference>
<dbReference type="RefSeq" id="WP_203692119.1">
    <property type="nucleotide sequence ID" value="NZ_BAAALC010000025.1"/>
</dbReference>
<reference evidence="1 2" key="1">
    <citation type="submission" date="2021-01" db="EMBL/GenBank/DDBJ databases">
        <title>Whole genome shotgun sequence of Catellatospora coxensis NBRC 107359.</title>
        <authorList>
            <person name="Komaki H."/>
            <person name="Tamura T."/>
        </authorList>
    </citation>
    <scope>NUCLEOTIDE SEQUENCE [LARGE SCALE GENOMIC DNA]</scope>
    <source>
        <strain evidence="1 2">NBRC 107359</strain>
    </source>
</reference>
<dbReference type="Proteomes" id="UP000630887">
    <property type="component" value="Unassembled WGS sequence"/>
</dbReference>
<dbReference type="InterPro" id="IPR027417">
    <property type="entry name" value="P-loop_NTPase"/>
</dbReference>
<comment type="caution">
    <text evidence="1">The sequence shown here is derived from an EMBL/GenBank/DDBJ whole genome shotgun (WGS) entry which is preliminary data.</text>
</comment>
<protein>
    <recommendedName>
        <fullName evidence="3">Thymidylate kinase</fullName>
    </recommendedName>
</protein>
<gene>
    <name evidence="1" type="ORF">Cco03nite_23990</name>
</gene>
<evidence type="ECO:0000313" key="1">
    <source>
        <dbReference type="EMBL" id="GIG05699.1"/>
    </source>
</evidence>
<dbReference type="AlphaFoldDB" id="A0A8J3KUZ1"/>
<dbReference type="SUPFAM" id="SSF52540">
    <property type="entry name" value="P-loop containing nucleoside triphosphate hydrolases"/>
    <property type="match status" value="1"/>
</dbReference>
<sequence length="241" mass="26328">MAGRFLALEGGDGVGKTTLARMVADLDYEQGLKAAGEDPPTGRLVYVSRRQMSATSAYSAGLMGHLSTMLWGSGDSPDLPDSFWVPLQAAWFTAHSTTVIGPLLDSGLDVIVDGWVYKFFSKLILQGYDQAVLDATFSRVRMPDAVILLTADPAALYDRREGQFRPAELGMHAALPDLGKETFITYQTDGQRLLRETAVRRGWPTLLVDADEQAPETAARLSPIVAELRHHDTLTYGGSRR</sequence>
<proteinExistence type="predicted"/>
<organism evidence="1 2">
    <name type="scientific">Catellatospora coxensis</name>
    <dbReference type="NCBI Taxonomy" id="310354"/>
    <lineage>
        <taxon>Bacteria</taxon>
        <taxon>Bacillati</taxon>
        <taxon>Actinomycetota</taxon>
        <taxon>Actinomycetes</taxon>
        <taxon>Micromonosporales</taxon>
        <taxon>Micromonosporaceae</taxon>
        <taxon>Catellatospora</taxon>
    </lineage>
</organism>
<keyword evidence="2" id="KW-1185">Reference proteome</keyword>
<evidence type="ECO:0000313" key="2">
    <source>
        <dbReference type="Proteomes" id="UP000630887"/>
    </source>
</evidence>